<sequence>MVNMIRQSLNSGWKFQEKSKADWFSAIVPGCVHLDLLDNSLIPDPFFGTNEKDIQWISDKDWSYRLIFHPDPELLNRDKIILIFHGLDTYAEVFLNDQKILDADNMFHPWSSDVAAQLKKGKNELLVHFASPINKVLPSLKLKDYILPADNDQIKNTSPYTRKAPYHYG</sequence>
<reference evidence="4" key="1">
    <citation type="submission" date="2018-05" db="EMBL/GenBank/DDBJ databases">
        <authorList>
            <person name="Lanie J.A."/>
            <person name="Ng W.-L."/>
            <person name="Kazmierczak K.M."/>
            <person name="Andrzejewski T.M."/>
            <person name="Davidsen T.M."/>
            <person name="Wayne K.J."/>
            <person name="Tettelin H."/>
            <person name="Glass J.I."/>
            <person name="Rusch D."/>
            <person name="Podicherti R."/>
            <person name="Tsui H.-C.T."/>
            <person name="Winkler M.E."/>
        </authorList>
    </citation>
    <scope>NUCLEOTIDE SEQUENCE</scope>
</reference>
<dbReference type="Pfam" id="PF22666">
    <property type="entry name" value="Glyco_hydro_2_N2"/>
    <property type="match status" value="1"/>
</dbReference>
<dbReference type="GO" id="GO:0006516">
    <property type="term" value="P:glycoprotein catabolic process"/>
    <property type="evidence" value="ECO:0007669"/>
    <property type="project" value="TreeGrafter"/>
</dbReference>
<dbReference type="InterPro" id="IPR050887">
    <property type="entry name" value="Beta-mannosidase_GH2"/>
</dbReference>
<evidence type="ECO:0000256" key="2">
    <source>
        <dbReference type="ARBA" id="ARBA00023295"/>
    </source>
</evidence>
<evidence type="ECO:0000259" key="3">
    <source>
        <dbReference type="Pfam" id="PF22666"/>
    </source>
</evidence>
<dbReference type="PANTHER" id="PTHR43730:SF1">
    <property type="entry name" value="BETA-MANNOSIDASE"/>
    <property type="match status" value="1"/>
</dbReference>
<name>A0A381NJW7_9ZZZZ</name>
<keyword evidence="2" id="KW-0326">Glycosidase</keyword>
<dbReference type="InterPro" id="IPR054593">
    <property type="entry name" value="Beta-mannosidase-like_N2"/>
</dbReference>
<dbReference type="SUPFAM" id="SSF49785">
    <property type="entry name" value="Galactose-binding domain-like"/>
    <property type="match status" value="1"/>
</dbReference>
<accession>A0A381NJW7</accession>
<proteinExistence type="predicted"/>
<dbReference type="EMBL" id="UINC01000415">
    <property type="protein sequence ID" value="SUZ54912.1"/>
    <property type="molecule type" value="Genomic_DNA"/>
</dbReference>
<dbReference type="PANTHER" id="PTHR43730">
    <property type="entry name" value="BETA-MANNOSIDASE"/>
    <property type="match status" value="1"/>
</dbReference>
<evidence type="ECO:0000313" key="4">
    <source>
        <dbReference type="EMBL" id="SUZ54912.1"/>
    </source>
</evidence>
<dbReference type="InterPro" id="IPR008979">
    <property type="entry name" value="Galactose-bd-like_sf"/>
</dbReference>
<dbReference type="Gene3D" id="2.60.120.260">
    <property type="entry name" value="Galactose-binding domain-like"/>
    <property type="match status" value="1"/>
</dbReference>
<feature type="domain" description="Beta-mannosidase-like galactose-binding" evidence="3">
    <location>
        <begin position="13"/>
        <end position="169"/>
    </location>
</feature>
<organism evidence="4">
    <name type="scientific">marine metagenome</name>
    <dbReference type="NCBI Taxonomy" id="408172"/>
    <lineage>
        <taxon>unclassified sequences</taxon>
        <taxon>metagenomes</taxon>
        <taxon>ecological metagenomes</taxon>
    </lineage>
</organism>
<protein>
    <recommendedName>
        <fullName evidence="3">Beta-mannosidase-like galactose-binding domain-containing protein</fullName>
    </recommendedName>
</protein>
<keyword evidence="1" id="KW-0378">Hydrolase</keyword>
<dbReference type="GO" id="GO:0004567">
    <property type="term" value="F:beta-mannosidase activity"/>
    <property type="evidence" value="ECO:0007669"/>
    <property type="project" value="TreeGrafter"/>
</dbReference>
<gene>
    <name evidence="4" type="ORF">METZ01_LOCUS7766</name>
</gene>
<feature type="non-terminal residue" evidence="4">
    <location>
        <position position="169"/>
    </location>
</feature>
<dbReference type="AlphaFoldDB" id="A0A381NJW7"/>
<evidence type="ECO:0000256" key="1">
    <source>
        <dbReference type="ARBA" id="ARBA00022801"/>
    </source>
</evidence>